<reference evidence="1" key="2">
    <citation type="submission" date="2015-06" db="UniProtKB">
        <authorList>
            <consortium name="EnsemblMetazoa"/>
        </authorList>
    </citation>
    <scope>IDENTIFICATION</scope>
</reference>
<protein>
    <recommendedName>
        <fullName evidence="3">VWFC domain-containing protein</fullName>
    </recommendedName>
</protein>
<dbReference type="HOGENOM" id="CLU_2123901_0_0_1"/>
<proteinExistence type="predicted"/>
<dbReference type="Proteomes" id="UP000015102">
    <property type="component" value="Unassembled WGS sequence"/>
</dbReference>
<evidence type="ECO:0008006" key="3">
    <source>
        <dbReference type="Google" id="ProtNLM"/>
    </source>
</evidence>
<evidence type="ECO:0000313" key="1">
    <source>
        <dbReference type="EnsemblMetazoa" id="MESCA001949-PA"/>
    </source>
</evidence>
<dbReference type="EMBL" id="CAQQ02196902">
    <property type="status" value="NOT_ANNOTATED_CDS"/>
    <property type="molecule type" value="Genomic_DNA"/>
</dbReference>
<name>T1GF20_MEGSC</name>
<dbReference type="EnsemblMetazoa" id="MESCA001949-RA">
    <property type="protein sequence ID" value="MESCA001949-PA"/>
    <property type="gene ID" value="MESCA001949"/>
</dbReference>
<reference evidence="2" key="1">
    <citation type="submission" date="2013-02" db="EMBL/GenBank/DDBJ databases">
        <authorList>
            <person name="Hughes D."/>
        </authorList>
    </citation>
    <scope>NUCLEOTIDE SEQUENCE</scope>
    <source>
        <strain>Durham</strain>
        <strain evidence="2">NC isolate 2 -- Noor lab</strain>
    </source>
</reference>
<dbReference type="OMA" id="PSTENCY"/>
<keyword evidence="2" id="KW-1185">Reference proteome</keyword>
<dbReference type="AlphaFoldDB" id="T1GF20"/>
<organism evidence="1 2">
    <name type="scientific">Megaselia scalaris</name>
    <name type="common">Humpbacked fly</name>
    <name type="synonym">Phora scalaris</name>
    <dbReference type="NCBI Taxonomy" id="36166"/>
    <lineage>
        <taxon>Eukaryota</taxon>
        <taxon>Metazoa</taxon>
        <taxon>Ecdysozoa</taxon>
        <taxon>Arthropoda</taxon>
        <taxon>Hexapoda</taxon>
        <taxon>Insecta</taxon>
        <taxon>Pterygota</taxon>
        <taxon>Neoptera</taxon>
        <taxon>Endopterygota</taxon>
        <taxon>Diptera</taxon>
        <taxon>Brachycera</taxon>
        <taxon>Muscomorpha</taxon>
        <taxon>Platypezoidea</taxon>
        <taxon>Phoridae</taxon>
        <taxon>Megaseliini</taxon>
        <taxon>Megaselia</taxon>
    </lineage>
</organism>
<dbReference type="STRING" id="36166.T1GF20"/>
<evidence type="ECO:0000313" key="2">
    <source>
        <dbReference type="Proteomes" id="UP000015102"/>
    </source>
</evidence>
<accession>T1GF20</accession>
<sequence length="114" mass="12589">MDGQGEGGGEEQICPSTENCYTVLKNQPGSCCKRCKECLYKNVTYQSGDEWEDPGDPCLKLKCLSGVVTKTVIKCYQHCDASNFLPPKEGQCCGTCLALFSFYSFERDVQSFAV</sequence>
<dbReference type="SUPFAM" id="SSF57603">
    <property type="entry name" value="FnI-like domain"/>
    <property type="match status" value="1"/>
</dbReference>